<dbReference type="GO" id="GO:0004764">
    <property type="term" value="F:shikimate 3-dehydrogenase (NADP+) activity"/>
    <property type="evidence" value="ECO:0007669"/>
    <property type="project" value="UniProtKB-UniRule"/>
</dbReference>
<organism evidence="12 13">
    <name type="scientific">Aeromonas enteropelogenes</name>
    <name type="common">Aeromonas trota</name>
    <dbReference type="NCBI Taxonomy" id="29489"/>
    <lineage>
        <taxon>Bacteria</taxon>
        <taxon>Pseudomonadati</taxon>
        <taxon>Pseudomonadota</taxon>
        <taxon>Gammaproteobacteria</taxon>
        <taxon>Aeromonadales</taxon>
        <taxon>Aeromonadaceae</taxon>
        <taxon>Aeromonas</taxon>
    </lineage>
</organism>
<keyword evidence="3 8" id="KW-0028">Amino-acid biosynthesis</keyword>
<dbReference type="Gene3D" id="3.40.50.720">
    <property type="entry name" value="NAD(P)-binding Rossmann-like Domain"/>
    <property type="match status" value="1"/>
</dbReference>
<evidence type="ECO:0000256" key="6">
    <source>
        <dbReference type="ARBA" id="ARBA00023141"/>
    </source>
</evidence>
<protein>
    <recommendedName>
        <fullName evidence="2 8">Shikimate dehydrogenase (NADP(+))</fullName>
        <shortName evidence="8">SDH</shortName>
        <ecNumber evidence="2 8">1.1.1.25</ecNumber>
    </recommendedName>
</protein>
<dbReference type="CDD" id="cd01065">
    <property type="entry name" value="NAD_bind_Shikimate_DH"/>
    <property type="match status" value="1"/>
</dbReference>
<dbReference type="HAMAP" id="MF_00222">
    <property type="entry name" value="Shikimate_DH_AroE"/>
    <property type="match status" value="1"/>
</dbReference>
<proteinExistence type="inferred from homology"/>
<dbReference type="InterPro" id="IPR036291">
    <property type="entry name" value="NAD(P)-bd_dom_sf"/>
</dbReference>
<keyword evidence="5 8" id="KW-0560">Oxidoreductase</keyword>
<dbReference type="GO" id="GO:0050661">
    <property type="term" value="F:NADP binding"/>
    <property type="evidence" value="ECO:0007669"/>
    <property type="project" value="InterPro"/>
</dbReference>
<dbReference type="FunFam" id="3.40.50.10860:FF:000006">
    <property type="entry name" value="Shikimate dehydrogenase (NADP(+))"/>
    <property type="match status" value="1"/>
</dbReference>
<evidence type="ECO:0000313" key="12">
    <source>
        <dbReference type="EMBL" id="KXU79590.1"/>
    </source>
</evidence>
<comment type="pathway">
    <text evidence="1 8">Metabolic intermediate biosynthesis; chorismate biosynthesis; chorismate from D-erythrose 4-phosphate and phosphoenolpyruvate: step 4/7.</text>
</comment>
<dbReference type="UniPathway" id="UPA00053">
    <property type="reaction ID" value="UER00087"/>
</dbReference>
<name>A0A175VGD7_AEREN</name>
<evidence type="ECO:0000256" key="4">
    <source>
        <dbReference type="ARBA" id="ARBA00022857"/>
    </source>
</evidence>
<dbReference type="InterPro" id="IPR006151">
    <property type="entry name" value="Shikm_DH/Glu-tRNA_Rdtase"/>
</dbReference>
<feature type="binding site" evidence="8">
    <location>
        <position position="86"/>
    </location>
    <ligand>
        <name>shikimate</name>
        <dbReference type="ChEBI" id="CHEBI:36208"/>
    </ligand>
</feature>
<keyword evidence="4 8" id="KW-0521">NADP</keyword>
<comment type="catalytic activity">
    <reaction evidence="7 8">
        <text>shikimate + NADP(+) = 3-dehydroshikimate + NADPH + H(+)</text>
        <dbReference type="Rhea" id="RHEA:17737"/>
        <dbReference type="ChEBI" id="CHEBI:15378"/>
        <dbReference type="ChEBI" id="CHEBI:16630"/>
        <dbReference type="ChEBI" id="CHEBI:36208"/>
        <dbReference type="ChEBI" id="CHEBI:57783"/>
        <dbReference type="ChEBI" id="CHEBI:58349"/>
        <dbReference type="EC" id="1.1.1.25"/>
    </reaction>
</comment>
<feature type="domain" description="SDH C-terminal" evidence="11">
    <location>
        <begin position="237"/>
        <end position="266"/>
    </location>
</feature>
<evidence type="ECO:0000256" key="3">
    <source>
        <dbReference type="ARBA" id="ARBA00022605"/>
    </source>
</evidence>
<dbReference type="PANTHER" id="PTHR21089">
    <property type="entry name" value="SHIKIMATE DEHYDROGENASE"/>
    <property type="match status" value="1"/>
</dbReference>
<dbReference type="GO" id="GO:0009423">
    <property type="term" value="P:chorismate biosynthetic process"/>
    <property type="evidence" value="ECO:0007669"/>
    <property type="project" value="UniProtKB-UniRule"/>
</dbReference>
<evidence type="ECO:0000256" key="7">
    <source>
        <dbReference type="ARBA" id="ARBA00049442"/>
    </source>
</evidence>
<comment type="similarity">
    <text evidence="8">Belongs to the shikimate dehydrogenase family.</text>
</comment>
<dbReference type="NCBIfam" id="NF001310">
    <property type="entry name" value="PRK00258.1-2"/>
    <property type="match status" value="1"/>
</dbReference>
<dbReference type="SUPFAM" id="SSF51735">
    <property type="entry name" value="NAD(P)-binding Rossmann-fold domains"/>
    <property type="match status" value="1"/>
</dbReference>
<evidence type="ECO:0000256" key="5">
    <source>
        <dbReference type="ARBA" id="ARBA00023002"/>
    </source>
</evidence>
<accession>A0A175VGD7</accession>
<evidence type="ECO:0000259" key="10">
    <source>
        <dbReference type="Pfam" id="PF08501"/>
    </source>
</evidence>
<gene>
    <name evidence="8" type="primary">aroE</name>
    <name evidence="12" type="ORF">LCR_18010</name>
</gene>
<dbReference type="Proteomes" id="UP000078435">
    <property type="component" value="Unassembled WGS sequence"/>
</dbReference>
<feature type="binding site" evidence="8">
    <location>
        <position position="237"/>
    </location>
    <ligand>
        <name>NADP(+)</name>
        <dbReference type="ChEBI" id="CHEBI:58349"/>
    </ligand>
</feature>
<dbReference type="GO" id="GO:0009073">
    <property type="term" value="P:aromatic amino acid family biosynthetic process"/>
    <property type="evidence" value="ECO:0007669"/>
    <property type="project" value="UniProtKB-KW"/>
</dbReference>
<feature type="binding site" evidence="8">
    <location>
        <position position="213"/>
    </location>
    <ligand>
        <name>NADP(+)</name>
        <dbReference type="ChEBI" id="CHEBI:58349"/>
    </ligand>
</feature>
<comment type="caution">
    <text evidence="12">The sequence shown here is derived from an EMBL/GenBank/DDBJ whole genome shotgun (WGS) entry which is preliminary data.</text>
</comment>
<dbReference type="SUPFAM" id="SSF53223">
    <property type="entry name" value="Aminoacid dehydrogenase-like, N-terminal domain"/>
    <property type="match status" value="1"/>
</dbReference>
<feature type="binding site" evidence="8">
    <location>
        <begin position="126"/>
        <end position="130"/>
    </location>
    <ligand>
        <name>NADP(+)</name>
        <dbReference type="ChEBI" id="CHEBI:58349"/>
    </ligand>
</feature>
<feature type="binding site" evidence="8">
    <location>
        <begin position="150"/>
        <end position="155"/>
    </location>
    <ligand>
        <name>NADP(+)</name>
        <dbReference type="ChEBI" id="CHEBI:58349"/>
    </ligand>
</feature>
<keyword evidence="6 8" id="KW-0057">Aromatic amino acid biosynthesis</keyword>
<dbReference type="STRING" id="29489.VL01_17425"/>
<dbReference type="GO" id="GO:0008652">
    <property type="term" value="P:amino acid biosynthetic process"/>
    <property type="evidence" value="ECO:0007669"/>
    <property type="project" value="UniProtKB-KW"/>
</dbReference>
<feature type="binding site" evidence="8">
    <location>
        <position position="61"/>
    </location>
    <ligand>
        <name>shikimate</name>
        <dbReference type="ChEBI" id="CHEBI:36208"/>
    </ligand>
</feature>
<dbReference type="PANTHER" id="PTHR21089:SF1">
    <property type="entry name" value="BIFUNCTIONAL 3-DEHYDROQUINATE DEHYDRATASE_SHIKIMATE DEHYDROGENASE, CHLOROPLASTIC"/>
    <property type="match status" value="1"/>
</dbReference>
<evidence type="ECO:0000256" key="1">
    <source>
        <dbReference type="ARBA" id="ARBA00004871"/>
    </source>
</evidence>
<feature type="domain" description="Shikimate dehydrogenase substrate binding N-terminal" evidence="10">
    <location>
        <begin position="6"/>
        <end position="88"/>
    </location>
</feature>
<dbReference type="AlphaFoldDB" id="A0A175VGD7"/>
<dbReference type="RefSeq" id="WP_061476786.1">
    <property type="nucleotide sequence ID" value="NZ_JMGO02000008.1"/>
</dbReference>
<dbReference type="InterPro" id="IPR013708">
    <property type="entry name" value="Shikimate_DH-bd_N"/>
</dbReference>
<evidence type="ECO:0000256" key="8">
    <source>
        <dbReference type="HAMAP-Rule" id="MF_00222"/>
    </source>
</evidence>
<comment type="subunit">
    <text evidence="8">Homodimer.</text>
</comment>
<evidence type="ECO:0000259" key="11">
    <source>
        <dbReference type="Pfam" id="PF18317"/>
    </source>
</evidence>
<dbReference type="EMBL" id="JMGO02000008">
    <property type="protein sequence ID" value="KXU79590.1"/>
    <property type="molecule type" value="Genomic_DNA"/>
</dbReference>
<dbReference type="Gene3D" id="3.40.50.10860">
    <property type="entry name" value="Leucine Dehydrogenase, chain A, domain 1"/>
    <property type="match status" value="1"/>
</dbReference>
<feature type="domain" description="Quinate/shikimate 5-dehydrogenase/glutamyl-tRNA reductase" evidence="9">
    <location>
        <begin position="116"/>
        <end position="191"/>
    </location>
</feature>
<feature type="active site" description="Proton acceptor" evidence="8">
    <location>
        <position position="65"/>
    </location>
</feature>
<dbReference type="InterPro" id="IPR046346">
    <property type="entry name" value="Aminoacid_DH-like_N_sf"/>
</dbReference>
<dbReference type="OrthoDB" id="9776868at2"/>
<feature type="binding site" evidence="8">
    <location>
        <position position="215"/>
    </location>
    <ligand>
        <name>shikimate</name>
        <dbReference type="ChEBI" id="CHEBI:36208"/>
    </ligand>
</feature>
<evidence type="ECO:0000259" key="9">
    <source>
        <dbReference type="Pfam" id="PF01488"/>
    </source>
</evidence>
<dbReference type="NCBIfam" id="TIGR00507">
    <property type="entry name" value="aroE"/>
    <property type="match status" value="1"/>
</dbReference>
<dbReference type="EC" id="1.1.1.25" evidence="2 8"/>
<sequence>MDHYLVFGHPVRHSKSPFIHTLFARQTQQELEYGLAEPSVDQFAAALHDFFVQGGKGCNVTVPFKEQAFALVNQLSPRAKRAGAVNTIKLTDDGVLLGDNTDGAGLVADLKSHGVSLAGCRILLLGAGGAARGALAPLLAEQPRELVIANRTHAKAEQLAAEFSDLGTVTAQTYEQLSGSFDLVINSTSASLQGELPPLSPALIHADIAIYDMMYGATDTPFITWARQQGARHAMDGLGMLVEQAAEAFTVWRGIRPGTKQVLRELKRNLGIL</sequence>
<reference evidence="12 13" key="1">
    <citation type="submission" date="2016-02" db="EMBL/GenBank/DDBJ databases">
        <title>Draft genome sequence of Aeromonas trota strain 1999lcr isolated from cerebrospinal fluid (CSF).</title>
        <authorList>
            <person name="Dallagassa C.B."/>
            <person name="Prediger K.C."/>
            <person name="Weiss V.A."/>
            <person name="Assis F.E."/>
            <person name="Baura V."/>
            <person name="Cruz L.M."/>
            <person name="Souza E.M."/>
            <person name="Pedrosa F.O."/>
            <person name="Fadel-Picheth C.M."/>
        </authorList>
    </citation>
    <scope>NUCLEOTIDE SEQUENCE [LARGE SCALE GENOMIC DNA]</scope>
    <source>
        <strain evidence="12 13">1999lcr</strain>
    </source>
</reference>
<dbReference type="Pfam" id="PF18317">
    <property type="entry name" value="SDH_C"/>
    <property type="match status" value="1"/>
</dbReference>
<feature type="binding site" evidence="8">
    <location>
        <position position="102"/>
    </location>
    <ligand>
        <name>shikimate</name>
        <dbReference type="ChEBI" id="CHEBI:36208"/>
    </ligand>
</feature>
<dbReference type="GO" id="GO:0019632">
    <property type="term" value="P:shikimate metabolic process"/>
    <property type="evidence" value="ECO:0007669"/>
    <property type="project" value="InterPro"/>
</dbReference>
<dbReference type="FunFam" id="3.40.50.720:FF:000104">
    <property type="entry name" value="Shikimate dehydrogenase (NADP(+))"/>
    <property type="match status" value="1"/>
</dbReference>
<feature type="binding site" evidence="8">
    <location>
        <position position="244"/>
    </location>
    <ligand>
        <name>shikimate</name>
        <dbReference type="ChEBI" id="CHEBI:36208"/>
    </ligand>
</feature>
<dbReference type="Pfam" id="PF01488">
    <property type="entry name" value="Shikimate_DH"/>
    <property type="match status" value="1"/>
</dbReference>
<dbReference type="GO" id="GO:0005829">
    <property type="term" value="C:cytosol"/>
    <property type="evidence" value="ECO:0007669"/>
    <property type="project" value="TreeGrafter"/>
</dbReference>
<evidence type="ECO:0000256" key="2">
    <source>
        <dbReference type="ARBA" id="ARBA00012962"/>
    </source>
</evidence>
<dbReference type="InterPro" id="IPR022893">
    <property type="entry name" value="Shikimate_DH_fam"/>
</dbReference>
<feature type="binding site" evidence="8">
    <location>
        <begin position="14"/>
        <end position="16"/>
    </location>
    <ligand>
        <name>shikimate</name>
        <dbReference type="ChEBI" id="CHEBI:36208"/>
    </ligand>
</feature>
<dbReference type="Pfam" id="PF08501">
    <property type="entry name" value="Shikimate_dh_N"/>
    <property type="match status" value="1"/>
</dbReference>
<comment type="caution">
    <text evidence="8">Lacks conserved residue(s) required for the propagation of feature annotation.</text>
</comment>
<evidence type="ECO:0000313" key="13">
    <source>
        <dbReference type="Proteomes" id="UP000078435"/>
    </source>
</evidence>
<dbReference type="InterPro" id="IPR041121">
    <property type="entry name" value="SDH_C"/>
</dbReference>
<comment type="function">
    <text evidence="8">Involved in the biosynthesis of the chorismate, which leads to the biosynthesis of aromatic amino acids. Catalyzes the reversible NADPH linked reduction of 3-dehydroshikimate (DHSA) to yield shikimate (SA).</text>
</comment>
<dbReference type="InterPro" id="IPR011342">
    <property type="entry name" value="Shikimate_DH"/>
</dbReference>